<feature type="transmembrane region" description="Helical" evidence="10">
    <location>
        <begin position="35"/>
        <end position="54"/>
    </location>
</feature>
<feature type="transmembrane region" description="Helical" evidence="10">
    <location>
        <begin position="549"/>
        <end position="567"/>
    </location>
</feature>
<accession>R7RY95</accession>
<evidence type="ECO:0000256" key="10">
    <source>
        <dbReference type="SAM" id="Phobius"/>
    </source>
</evidence>
<evidence type="ECO:0000256" key="7">
    <source>
        <dbReference type="ARBA" id="ARBA00022989"/>
    </source>
</evidence>
<feature type="compositionally biased region" description="Low complexity" evidence="9">
    <location>
        <begin position="463"/>
        <end position="483"/>
    </location>
</feature>
<dbReference type="CDD" id="cd18596">
    <property type="entry name" value="ABC_6TM_VMR1_D1_like"/>
    <property type="match status" value="1"/>
</dbReference>
<dbReference type="GeneID" id="18807501"/>
<dbReference type="Gene3D" id="3.40.50.300">
    <property type="entry name" value="P-loop containing nucleotide triphosphate hydrolases"/>
    <property type="match status" value="2"/>
</dbReference>
<dbReference type="GO" id="GO:0016020">
    <property type="term" value="C:membrane"/>
    <property type="evidence" value="ECO:0007669"/>
    <property type="project" value="UniProtKB-SubCell"/>
</dbReference>
<dbReference type="InterPro" id="IPR017871">
    <property type="entry name" value="ABC_transporter-like_CS"/>
</dbReference>
<organism evidence="13 14">
    <name type="scientific">Stereum hirsutum (strain FP-91666)</name>
    <name type="common">White-rot fungus</name>
    <dbReference type="NCBI Taxonomy" id="721885"/>
    <lineage>
        <taxon>Eukaryota</taxon>
        <taxon>Fungi</taxon>
        <taxon>Dikarya</taxon>
        <taxon>Basidiomycota</taxon>
        <taxon>Agaricomycotina</taxon>
        <taxon>Agaricomycetes</taxon>
        <taxon>Russulales</taxon>
        <taxon>Stereaceae</taxon>
        <taxon>Stereum</taxon>
    </lineage>
</organism>
<dbReference type="InterPro" id="IPR003439">
    <property type="entry name" value="ABC_transporter-like_ATP-bd"/>
</dbReference>
<dbReference type="CDD" id="cd18604">
    <property type="entry name" value="ABC_6TM_VMR1_D2_like"/>
    <property type="match status" value="1"/>
</dbReference>
<keyword evidence="8 10" id="KW-0472">Membrane</keyword>
<feature type="transmembrane region" description="Helical" evidence="10">
    <location>
        <begin position="628"/>
        <end position="649"/>
    </location>
</feature>
<evidence type="ECO:0000256" key="5">
    <source>
        <dbReference type="ARBA" id="ARBA00022741"/>
    </source>
</evidence>
<feature type="transmembrane region" description="Helical" evidence="10">
    <location>
        <begin position="184"/>
        <end position="203"/>
    </location>
</feature>
<evidence type="ECO:0000259" key="12">
    <source>
        <dbReference type="PROSITE" id="PS50929"/>
    </source>
</evidence>
<dbReference type="CDD" id="cd03244">
    <property type="entry name" value="ABCC_MRP_domain2"/>
    <property type="match status" value="1"/>
</dbReference>
<sequence>MVHVDSTFVVQQAGYYVSKVVNHKDESVWSNTLAIPFYITGLSFVSLVLHGIFASTPVKRLFVRLGWASESKESALPEVKGFRAHVAAHGGAVIFASEVLRVIGCAVLVGLSATTLTLKSVLDGFVTITFIYAFILSLFTAFSARPSIVVHHLNLVLGVAWFIYCIRDVAPFFTYTEKPVDHGFLFWELFGVLTITGAVLPSITPRAYIPYDPSEPMPPNPEQVASPLSRIFYSYLDPVVWRAYHVNHMPLSDLPPLADTDHSKYLVERAFPHLDPLASPNDTKATNAKDRANGESNAAPKPKARKPRSHFHTVIALLVVFRKEFGSVVFLILANNAALLFSPYGLRHLLMYLESGGKDAIVRPWVWIASLFLAPFAASLLMQQYQLRLTRMVVYIEAIFTQLVLQHALRIRVVAETKTEATPTPVTTPSHSKTPSIAPSAAGSDHDQDQEQAESSGSGGSDSGQTAAESEATAVSAAAPPSAGKEVAAKEVASGSGQGGKSLIGRMNNLISSDLQAIGKATEFVQIVIACPIMVFGTIAFLYTILGWSALAGFGSMLLMMPLPAFASKQLQGVSREVSKKSDDRVEMVTETLSVIRMIKMFGWERKMSQHIDEKREIEMNWIFWNKVYGLLTMIFHFIIPAITMAVTYSFYALVMHRTLDAATVFSSIALFDILRQRMAQMFMFIPMVIKSKVSLDRITDFLNDTELLDEFTPESSTQLEIAANAISPEDAHQIGFRSATFSWTNDSANQGVVTPSKRRFMLHVEDELLFKRSSINLIVGSTGCGKTSLLMALLGEMHFVPSGPRSWFNLPRDGGVAYAAQESWVMNATIKENIIFGSPLDEERYDKVIYQCGLTRDLSLFEAGDQTEVGEKGLTLSGGQKARITLARAVYSSAEIILLDDVLAALDVHTAKWIVDKCFSGDLIQGRTVLLVTHNVSMVVPIADFVVSLGSDGQILSQGTMSDALAHNAKLRQEIAKEKAFEEKAEQEEAFEAFETPEPGQVVPAQKEEKKDGKLILEEETAEGHISWNSVKMFLGALGGPGFWIGFTLATFFECGIEVVQPWLLGAWATQYETHKPEDVNVPFYLGGYVGLVALMLLVFVAAQIVLTLGALRASKLLHRRLIETVLGTTMRWLDKTPASRIITRCTQDVSSVDTTIPDMFSHLYEITVILIVRYIAILVYTPTVGLLGIVIFIVGGTVGNVYMKAQLSVKRELSKAKAPVMAHFGAAVEGITSIRAYGAQESVLLKSTVKIDEYTRANRVFNDLNRWIGIRVNALGGLFACFLGIYFVYGHPGVNPSNTAFTLTMAVGFGQLILFFVQVLNMFEVNGNSLERLQQYMEIEQEPKPVEGGMPPAYWPSSGELRVENLSARYSPDGPEVLHDLNFEIKAGERVGVVGRTGSGKSSLTLSLLRCIFTSGEVYYDGIPISSVNLDALRSHITIIPQMPELLSGTLRRNLDPFDQFDDATLNSALRSAGLFSVQNEGDESMITLDSAMARGGSNLSVGQRQIIALARAMVRESKLLILDEATSAIDYKTDAVIQESLRNELKKDVTIITVAHRLQTIMDADKIMVLDAGKIVEFDKPSVLLEKEGGFLKSLVDESGDRDALYAVAGGSRS</sequence>
<dbReference type="InterPro" id="IPR011527">
    <property type="entry name" value="ABC1_TM_dom"/>
</dbReference>
<protein>
    <submittedName>
        <fullName evidence="13">p-loop containing nucleoside triphosphate hydrolase protein</fullName>
    </submittedName>
</protein>
<feature type="compositionally biased region" description="Low complexity" evidence="9">
    <location>
        <begin position="420"/>
        <end position="429"/>
    </location>
</feature>
<evidence type="ECO:0000256" key="3">
    <source>
        <dbReference type="ARBA" id="ARBA00022692"/>
    </source>
</evidence>
<reference evidence="14" key="1">
    <citation type="journal article" date="2012" name="Science">
        <title>The Paleozoic origin of enzymatic lignin decomposition reconstructed from 31 fungal genomes.</title>
        <authorList>
            <person name="Floudas D."/>
            <person name="Binder M."/>
            <person name="Riley R."/>
            <person name="Barry K."/>
            <person name="Blanchette R.A."/>
            <person name="Henrissat B."/>
            <person name="Martinez A.T."/>
            <person name="Otillar R."/>
            <person name="Spatafora J.W."/>
            <person name="Yadav J.S."/>
            <person name="Aerts A."/>
            <person name="Benoit I."/>
            <person name="Boyd A."/>
            <person name="Carlson A."/>
            <person name="Copeland A."/>
            <person name="Coutinho P.M."/>
            <person name="de Vries R.P."/>
            <person name="Ferreira P."/>
            <person name="Findley K."/>
            <person name="Foster B."/>
            <person name="Gaskell J."/>
            <person name="Glotzer D."/>
            <person name="Gorecki P."/>
            <person name="Heitman J."/>
            <person name="Hesse C."/>
            <person name="Hori C."/>
            <person name="Igarashi K."/>
            <person name="Jurgens J.A."/>
            <person name="Kallen N."/>
            <person name="Kersten P."/>
            <person name="Kohler A."/>
            <person name="Kuees U."/>
            <person name="Kumar T.K.A."/>
            <person name="Kuo A."/>
            <person name="LaButti K."/>
            <person name="Larrondo L.F."/>
            <person name="Lindquist E."/>
            <person name="Ling A."/>
            <person name="Lombard V."/>
            <person name="Lucas S."/>
            <person name="Lundell T."/>
            <person name="Martin R."/>
            <person name="McLaughlin D.J."/>
            <person name="Morgenstern I."/>
            <person name="Morin E."/>
            <person name="Murat C."/>
            <person name="Nagy L.G."/>
            <person name="Nolan M."/>
            <person name="Ohm R.A."/>
            <person name="Patyshakuliyeva A."/>
            <person name="Rokas A."/>
            <person name="Ruiz-Duenas F.J."/>
            <person name="Sabat G."/>
            <person name="Salamov A."/>
            <person name="Samejima M."/>
            <person name="Schmutz J."/>
            <person name="Slot J.C."/>
            <person name="St John F."/>
            <person name="Stenlid J."/>
            <person name="Sun H."/>
            <person name="Sun S."/>
            <person name="Syed K."/>
            <person name="Tsang A."/>
            <person name="Wiebenga A."/>
            <person name="Young D."/>
            <person name="Pisabarro A."/>
            <person name="Eastwood D.C."/>
            <person name="Martin F."/>
            <person name="Cullen D."/>
            <person name="Grigoriev I.V."/>
            <person name="Hibbett D.S."/>
        </authorList>
    </citation>
    <scope>NUCLEOTIDE SEQUENCE [LARGE SCALE GENOMIC DNA]</scope>
    <source>
        <strain evidence="14">FP-91666</strain>
    </source>
</reference>
<name>R7RY95_STEHR</name>
<feature type="transmembrane region" description="Helical" evidence="10">
    <location>
        <begin position="1043"/>
        <end position="1065"/>
    </location>
</feature>
<evidence type="ECO:0000259" key="11">
    <source>
        <dbReference type="PROSITE" id="PS50893"/>
    </source>
</evidence>
<gene>
    <name evidence="13" type="ORF">STEHIDRAFT_87357</name>
</gene>
<dbReference type="GO" id="GO:0140359">
    <property type="term" value="F:ABC-type transporter activity"/>
    <property type="evidence" value="ECO:0007669"/>
    <property type="project" value="InterPro"/>
</dbReference>
<dbReference type="FunFam" id="3.40.50.300:FF:000838">
    <property type="entry name" value="ABC multidrug transporter (Eurofung)"/>
    <property type="match status" value="1"/>
</dbReference>
<feature type="region of interest" description="Disordered" evidence="9">
    <location>
        <begin position="419"/>
        <end position="499"/>
    </location>
</feature>
<feature type="transmembrane region" description="Helical" evidence="10">
    <location>
        <begin position="124"/>
        <end position="141"/>
    </location>
</feature>
<comment type="subcellular location">
    <subcellularLocation>
        <location evidence="1">Membrane</location>
        <topology evidence="1">Multi-pass membrane protein</topology>
    </subcellularLocation>
</comment>
<keyword evidence="2" id="KW-0813">Transport</keyword>
<dbReference type="SUPFAM" id="SSF90123">
    <property type="entry name" value="ABC transporter transmembrane region"/>
    <property type="match status" value="2"/>
</dbReference>
<keyword evidence="14" id="KW-1185">Reference proteome</keyword>
<feature type="domain" description="ABC transporter" evidence="11">
    <location>
        <begin position="735"/>
        <end position="978"/>
    </location>
</feature>
<dbReference type="InterPro" id="IPR050173">
    <property type="entry name" value="ABC_transporter_C-like"/>
</dbReference>
<dbReference type="PANTHER" id="PTHR24223">
    <property type="entry name" value="ATP-BINDING CASSETTE SUB-FAMILY C"/>
    <property type="match status" value="1"/>
</dbReference>
<keyword evidence="4" id="KW-0677">Repeat</keyword>
<feature type="region of interest" description="Disordered" evidence="9">
    <location>
        <begin position="276"/>
        <end position="306"/>
    </location>
</feature>
<evidence type="ECO:0000313" key="14">
    <source>
        <dbReference type="Proteomes" id="UP000053927"/>
    </source>
</evidence>
<feature type="transmembrane region" description="Helical" evidence="10">
    <location>
        <begin position="524"/>
        <end position="543"/>
    </location>
</feature>
<evidence type="ECO:0000313" key="13">
    <source>
        <dbReference type="EMBL" id="EIM80376.1"/>
    </source>
</evidence>
<feature type="domain" description="ABC transmembrane type-1" evidence="12">
    <location>
        <begin position="328"/>
        <end position="691"/>
    </location>
</feature>
<dbReference type="EMBL" id="JH687398">
    <property type="protein sequence ID" value="EIM80376.1"/>
    <property type="molecule type" value="Genomic_DNA"/>
</dbReference>
<feature type="transmembrane region" description="Helical" evidence="10">
    <location>
        <begin position="1270"/>
        <end position="1291"/>
    </location>
</feature>
<dbReference type="OrthoDB" id="6500128at2759"/>
<dbReference type="PROSITE" id="PS50893">
    <property type="entry name" value="ABC_TRANSPORTER_2"/>
    <property type="match status" value="2"/>
</dbReference>
<keyword evidence="7 10" id="KW-1133">Transmembrane helix</keyword>
<dbReference type="SUPFAM" id="SSF52540">
    <property type="entry name" value="P-loop containing nucleoside triphosphate hydrolases"/>
    <property type="match status" value="2"/>
</dbReference>
<feature type="transmembrane region" description="Helical" evidence="10">
    <location>
        <begin position="364"/>
        <end position="382"/>
    </location>
</feature>
<dbReference type="Pfam" id="PF00664">
    <property type="entry name" value="ABC_membrane"/>
    <property type="match status" value="2"/>
</dbReference>
<keyword evidence="13" id="KW-0378">Hydrolase</keyword>
<dbReference type="CDD" id="cd03250">
    <property type="entry name" value="ABCC_MRP_domain1"/>
    <property type="match status" value="1"/>
</dbReference>
<dbReference type="Gene3D" id="1.20.1560.10">
    <property type="entry name" value="ABC transporter type 1, transmembrane domain"/>
    <property type="match status" value="2"/>
</dbReference>
<feature type="transmembrane region" description="Helical" evidence="10">
    <location>
        <begin position="1085"/>
        <end position="1113"/>
    </location>
</feature>
<feature type="transmembrane region" description="Helical" evidence="10">
    <location>
        <begin position="99"/>
        <end position="118"/>
    </location>
</feature>
<feature type="domain" description="ABC transporter" evidence="11">
    <location>
        <begin position="1363"/>
        <end position="1600"/>
    </location>
</feature>
<dbReference type="InterPro" id="IPR027417">
    <property type="entry name" value="P-loop_NTPase"/>
</dbReference>
<keyword evidence="5" id="KW-0547">Nucleotide-binding</keyword>
<keyword evidence="6" id="KW-0067">ATP-binding</keyword>
<dbReference type="PROSITE" id="PS50929">
    <property type="entry name" value="ABC_TM1F"/>
    <property type="match status" value="2"/>
</dbReference>
<evidence type="ECO:0000256" key="6">
    <source>
        <dbReference type="ARBA" id="ARBA00022840"/>
    </source>
</evidence>
<feature type="transmembrane region" description="Helical" evidence="10">
    <location>
        <begin position="1303"/>
        <end position="1325"/>
    </location>
</feature>
<dbReference type="FunFam" id="1.20.1560.10:FF:000013">
    <property type="entry name" value="ABC transporter C family member 2"/>
    <property type="match status" value="1"/>
</dbReference>
<proteinExistence type="predicted"/>
<dbReference type="InterPro" id="IPR003593">
    <property type="entry name" value="AAA+_ATPase"/>
</dbReference>
<dbReference type="eggNOG" id="KOG0054">
    <property type="taxonomic scope" value="Eukaryota"/>
</dbReference>
<keyword evidence="3 10" id="KW-0812">Transmembrane</keyword>
<feature type="domain" description="ABC transmembrane type-1" evidence="12">
    <location>
        <begin position="1046"/>
        <end position="1334"/>
    </location>
</feature>
<evidence type="ECO:0000256" key="2">
    <source>
        <dbReference type="ARBA" id="ARBA00022448"/>
    </source>
</evidence>
<dbReference type="RefSeq" id="XP_007310511.1">
    <property type="nucleotide sequence ID" value="XM_007310449.1"/>
</dbReference>
<evidence type="ECO:0000256" key="4">
    <source>
        <dbReference type="ARBA" id="ARBA00022737"/>
    </source>
</evidence>
<feature type="transmembrane region" description="Helical" evidence="10">
    <location>
        <begin position="148"/>
        <end position="164"/>
    </location>
</feature>
<dbReference type="GO" id="GO:0005524">
    <property type="term" value="F:ATP binding"/>
    <property type="evidence" value="ECO:0007669"/>
    <property type="project" value="UniProtKB-KW"/>
</dbReference>
<dbReference type="Proteomes" id="UP000053927">
    <property type="component" value="Unassembled WGS sequence"/>
</dbReference>
<dbReference type="InterPro" id="IPR036640">
    <property type="entry name" value="ABC1_TM_sf"/>
</dbReference>
<dbReference type="PANTHER" id="PTHR24223:SF356">
    <property type="entry name" value="ATP-BINDING CASSETTE TRANSPORTER ABC4"/>
    <property type="match status" value="1"/>
</dbReference>
<dbReference type="SMART" id="SM00382">
    <property type="entry name" value="AAA"/>
    <property type="match status" value="2"/>
</dbReference>
<evidence type="ECO:0000256" key="9">
    <source>
        <dbReference type="SAM" id="MobiDB-lite"/>
    </source>
</evidence>
<dbReference type="PROSITE" id="PS00211">
    <property type="entry name" value="ABC_TRANSPORTER_1"/>
    <property type="match status" value="1"/>
</dbReference>
<dbReference type="Pfam" id="PF00005">
    <property type="entry name" value="ABC_tran"/>
    <property type="match status" value="2"/>
</dbReference>
<dbReference type="KEGG" id="shs:STEHIDRAFT_87357"/>
<feature type="transmembrane region" description="Helical" evidence="10">
    <location>
        <begin position="325"/>
        <end position="344"/>
    </location>
</feature>
<evidence type="ECO:0000256" key="1">
    <source>
        <dbReference type="ARBA" id="ARBA00004141"/>
    </source>
</evidence>
<evidence type="ECO:0000256" key="8">
    <source>
        <dbReference type="ARBA" id="ARBA00023136"/>
    </source>
</evidence>
<dbReference type="GO" id="GO:0016887">
    <property type="term" value="F:ATP hydrolysis activity"/>
    <property type="evidence" value="ECO:0007669"/>
    <property type="project" value="InterPro"/>
</dbReference>